<comment type="caution">
    <text evidence="2">The sequence shown here is derived from an EMBL/GenBank/DDBJ whole genome shotgun (WGS) entry which is preliminary data.</text>
</comment>
<dbReference type="Gene3D" id="3.40.30.10">
    <property type="entry name" value="Glutaredoxin"/>
    <property type="match status" value="1"/>
</dbReference>
<dbReference type="RefSeq" id="WP_121458862.1">
    <property type="nucleotide sequence ID" value="NZ_RBXP01000016.1"/>
</dbReference>
<evidence type="ECO:0000313" key="2">
    <source>
        <dbReference type="EMBL" id="RKT51269.1"/>
    </source>
</evidence>
<dbReference type="Pfam" id="PF01323">
    <property type="entry name" value="DSBA"/>
    <property type="match status" value="1"/>
</dbReference>
<name>A0A495VPD2_9RHOO</name>
<dbReference type="PANTHER" id="PTHR13887">
    <property type="entry name" value="GLUTATHIONE S-TRANSFERASE KAPPA"/>
    <property type="match status" value="1"/>
</dbReference>
<dbReference type="SUPFAM" id="SSF52833">
    <property type="entry name" value="Thioredoxin-like"/>
    <property type="match status" value="1"/>
</dbReference>
<dbReference type="PANTHER" id="PTHR13887:SF41">
    <property type="entry name" value="THIOREDOXIN SUPERFAMILY PROTEIN"/>
    <property type="match status" value="1"/>
</dbReference>
<dbReference type="AlphaFoldDB" id="A0A495VPD2"/>
<reference evidence="2 3" key="1">
    <citation type="submission" date="2018-10" db="EMBL/GenBank/DDBJ databases">
        <title>Genomic Encyclopedia of Type Strains, Phase IV (KMG-IV): sequencing the most valuable type-strain genomes for metagenomic binning, comparative biology and taxonomic classification.</title>
        <authorList>
            <person name="Goeker M."/>
        </authorList>
    </citation>
    <scope>NUCLEOTIDE SEQUENCE [LARGE SCALE GENOMIC DNA]</scope>
    <source>
        <strain evidence="2 3">DSM 23841</strain>
    </source>
</reference>
<gene>
    <name evidence="2" type="ORF">DFR40_2483</name>
</gene>
<feature type="domain" description="DSBA-like thioredoxin" evidence="1">
    <location>
        <begin position="9"/>
        <end position="211"/>
    </location>
</feature>
<dbReference type="OrthoDB" id="9799122at2"/>
<evidence type="ECO:0000313" key="3">
    <source>
        <dbReference type="Proteomes" id="UP000270626"/>
    </source>
</evidence>
<keyword evidence="2" id="KW-0413">Isomerase</keyword>
<protein>
    <submittedName>
        <fullName evidence="2">Putative DsbA family dithiol-disulfide isomerase</fullName>
    </submittedName>
</protein>
<keyword evidence="3" id="KW-1185">Reference proteome</keyword>
<dbReference type="InterPro" id="IPR001853">
    <property type="entry name" value="DSBA-like_thioredoxin_dom"/>
</dbReference>
<proteinExistence type="predicted"/>
<accession>A0A495VPD2</accession>
<dbReference type="GO" id="GO:0016853">
    <property type="term" value="F:isomerase activity"/>
    <property type="evidence" value="ECO:0007669"/>
    <property type="project" value="UniProtKB-KW"/>
</dbReference>
<organism evidence="2 3">
    <name type="scientific">Azonexus fungiphilus</name>
    <dbReference type="NCBI Taxonomy" id="146940"/>
    <lineage>
        <taxon>Bacteria</taxon>
        <taxon>Pseudomonadati</taxon>
        <taxon>Pseudomonadota</taxon>
        <taxon>Betaproteobacteria</taxon>
        <taxon>Rhodocyclales</taxon>
        <taxon>Azonexaceae</taxon>
        <taxon>Azonexus</taxon>
    </lineage>
</organism>
<dbReference type="EMBL" id="RBXP01000016">
    <property type="protein sequence ID" value="RKT51269.1"/>
    <property type="molecule type" value="Genomic_DNA"/>
</dbReference>
<dbReference type="CDD" id="cd03024">
    <property type="entry name" value="DsbA_FrnE"/>
    <property type="match status" value="1"/>
</dbReference>
<dbReference type="Proteomes" id="UP000270626">
    <property type="component" value="Unassembled WGS sequence"/>
</dbReference>
<sequence>MSHQQLLIIEVVSDVVCPWCFIGQRRLAQAIDLVRAEVPDFRHEIRWRPFFLNPDTPPAGEPYLPFLVQKFGSRAQVEGIWQRIREIGAPLGIDYRFEKIEVRANTLAAHRLIHWAQQQGDAAGLVEGLFKAQFEQGKNVGDPEILAQVAAANGHDPATVLVYLDSDEDAATVQQMERESRSWGASSVPTFIFARQSGIQGAEEPRVLADGIRQAWAAVVR</sequence>
<dbReference type="InterPro" id="IPR036249">
    <property type="entry name" value="Thioredoxin-like_sf"/>
</dbReference>
<dbReference type="GO" id="GO:0016491">
    <property type="term" value="F:oxidoreductase activity"/>
    <property type="evidence" value="ECO:0007669"/>
    <property type="project" value="InterPro"/>
</dbReference>
<evidence type="ECO:0000259" key="1">
    <source>
        <dbReference type="Pfam" id="PF01323"/>
    </source>
</evidence>